<accession>A0A0D3JHS6</accession>
<feature type="compositionally biased region" description="Polar residues" evidence="1">
    <location>
        <begin position="249"/>
        <end position="258"/>
    </location>
</feature>
<reference evidence="3" key="1">
    <citation type="journal article" date="2013" name="Nature">
        <title>Pan genome of the phytoplankton Emiliania underpins its global distribution.</title>
        <authorList>
            <person name="Read B.A."/>
            <person name="Kegel J."/>
            <person name="Klute M.J."/>
            <person name="Kuo A."/>
            <person name="Lefebvre S.C."/>
            <person name="Maumus F."/>
            <person name="Mayer C."/>
            <person name="Miller J."/>
            <person name="Monier A."/>
            <person name="Salamov A."/>
            <person name="Young J."/>
            <person name="Aguilar M."/>
            <person name="Claverie J.M."/>
            <person name="Frickenhaus S."/>
            <person name="Gonzalez K."/>
            <person name="Herman E.K."/>
            <person name="Lin Y.C."/>
            <person name="Napier J."/>
            <person name="Ogata H."/>
            <person name="Sarno A.F."/>
            <person name="Shmutz J."/>
            <person name="Schroeder D."/>
            <person name="de Vargas C."/>
            <person name="Verret F."/>
            <person name="von Dassow P."/>
            <person name="Valentin K."/>
            <person name="Van de Peer Y."/>
            <person name="Wheeler G."/>
            <person name="Dacks J.B."/>
            <person name="Delwiche C.F."/>
            <person name="Dyhrman S.T."/>
            <person name="Glockner G."/>
            <person name="John U."/>
            <person name="Richards T."/>
            <person name="Worden A.Z."/>
            <person name="Zhang X."/>
            <person name="Grigoriev I.V."/>
            <person name="Allen A.E."/>
            <person name="Bidle K."/>
            <person name="Borodovsky M."/>
            <person name="Bowler C."/>
            <person name="Brownlee C."/>
            <person name="Cock J.M."/>
            <person name="Elias M."/>
            <person name="Gladyshev V.N."/>
            <person name="Groth M."/>
            <person name="Guda C."/>
            <person name="Hadaegh A."/>
            <person name="Iglesias-Rodriguez M.D."/>
            <person name="Jenkins J."/>
            <person name="Jones B.M."/>
            <person name="Lawson T."/>
            <person name="Leese F."/>
            <person name="Lindquist E."/>
            <person name="Lobanov A."/>
            <person name="Lomsadze A."/>
            <person name="Malik S.B."/>
            <person name="Marsh M.E."/>
            <person name="Mackinder L."/>
            <person name="Mock T."/>
            <person name="Mueller-Roeber B."/>
            <person name="Pagarete A."/>
            <person name="Parker M."/>
            <person name="Probert I."/>
            <person name="Quesneville H."/>
            <person name="Raines C."/>
            <person name="Rensing S.A."/>
            <person name="Riano-Pachon D.M."/>
            <person name="Richier S."/>
            <person name="Rokitta S."/>
            <person name="Shiraiwa Y."/>
            <person name="Soanes D.M."/>
            <person name="van der Giezen M."/>
            <person name="Wahlund T.M."/>
            <person name="Williams B."/>
            <person name="Wilson W."/>
            <person name="Wolfe G."/>
            <person name="Wurch L.L."/>
        </authorList>
    </citation>
    <scope>NUCLEOTIDE SEQUENCE</scope>
</reference>
<dbReference type="KEGG" id="ehx:EMIHUDRAFT_461213"/>
<organism evidence="2 3">
    <name type="scientific">Emiliania huxleyi (strain CCMP1516)</name>
    <dbReference type="NCBI Taxonomy" id="280463"/>
    <lineage>
        <taxon>Eukaryota</taxon>
        <taxon>Haptista</taxon>
        <taxon>Haptophyta</taxon>
        <taxon>Prymnesiophyceae</taxon>
        <taxon>Isochrysidales</taxon>
        <taxon>Noelaerhabdaceae</taxon>
        <taxon>Emiliania</taxon>
    </lineage>
</organism>
<evidence type="ECO:0000313" key="3">
    <source>
        <dbReference type="Proteomes" id="UP000013827"/>
    </source>
</evidence>
<dbReference type="PaxDb" id="2903-EOD23061"/>
<proteinExistence type="predicted"/>
<evidence type="ECO:0000256" key="1">
    <source>
        <dbReference type="SAM" id="MobiDB-lite"/>
    </source>
</evidence>
<dbReference type="HOGENOM" id="CLU_954520_0_0_1"/>
<dbReference type="EnsemblProtists" id="EOD23061">
    <property type="protein sequence ID" value="EOD23061"/>
    <property type="gene ID" value="EMIHUDRAFT_461213"/>
</dbReference>
<sequence length="292" mass="31867">MSGCRRVHASTIKAGDVQTWDEPAIITHGASLRHFDWSRRRLLREFGSFNLSQRDLSFNGAGSWFLAHRAAAPIKAGGRKFERYAGFNVTLREVLSVDQPGNLFLPGAGLTVPAHNLIWPRLIPRKSQLPPPLRRVLQGLGRWRHASMGQWNPVHNHQVAVFTQLAGRKGWALAPWQQREAYGNRAFFGSTDAETRDDFCGLFGGAAGAASGCVSSRRASRSSCLATESILALRHVAGGTARAAWASGTPASRSSGTARRTEPLDHTKVLYSSEPLRLYGSREAEGGRSRGS</sequence>
<dbReference type="Proteomes" id="UP000013827">
    <property type="component" value="Unassembled WGS sequence"/>
</dbReference>
<dbReference type="AlphaFoldDB" id="A0A0D3JHS6"/>
<dbReference type="GeneID" id="17268608"/>
<keyword evidence="3" id="KW-1185">Reference proteome</keyword>
<reference evidence="2" key="2">
    <citation type="submission" date="2024-10" db="UniProtKB">
        <authorList>
            <consortium name="EnsemblProtists"/>
        </authorList>
    </citation>
    <scope>IDENTIFICATION</scope>
</reference>
<evidence type="ECO:0000313" key="2">
    <source>
        <dbReference type="EnsemblProtists" id="EOD23061"/>
    </source>
</evidence>
<dbReference type="RefSeq" id="XP_005775490.1">
    <property type="nucleotide sequence ID" value="XM_005775433.1"/>
</dbReference>
<feature type="region of interest" description="Disordered" evidence="1">
    <location>
        <begin position="246"/>
        <end position="267"/>
    </location>
</feature>
<protein>
    <submittedName>
        <fullName evidence="2">Uncharacterized protein</fullName>
    </submittedName>
</protein>
<name>A0A0D3JHS6_EMIH1</name>